<keyword evidence="7" id="KW-0234">DNA repair</keyword>
<dbReference type="Proteomes" id="UP001301012">
    <property type="component" value="Unassembled WGS sequence"/>
</dbReference>
<evidence type="ECO:0000259" key="8">
    <source>
        <dbReference type="Pfam" id="PF12705"/>
    </source>
</evidence>
<keyword evidence="4" id="KW-0347">Helicase</keyword>
<evidence type="ECO:0000256" key="2">
    <source>
        <dbReference type="ARBA" id="ARBA00022763"/>
    </source>
</evidence>
<accession>A0ABT7E7K9</accession>
<evidence type="ECO:0000313" key="10">
    <source>
        <dbReference type="Proteomes" id="UP001301012"/>
    </source>
</evidence>
<keyword evidence="10" id="KW-1185">Reference proteome</keyword>
<evidence type="ECO:0000256" key="3">
    <source>
        <dbReference type="ARBA" id="ARBA00022801"/>
    </source>
</evidence>
<dbReference type="Pfam" id="PF12705">
    <property type="entry name" value="PDDEXK_1"/>
    <property type="match status" value="2"/>
</dbReference>
<evidence type="ECO:0000256" key="6">
    <source>
        <dbReference type="ARBA" id="ARBA00023125"/>
    </source>
</evidence>
<dbReference type="InterPro" id="IPR011604">
    <property type="entry name" value="PDDEXK-like_dom_sf"/>
</dbReference>
<dbReference type="EMBL" id="JASKYM010000001">
    <property type="protein sequence ID" value="MDK2562923.1"/>
    <property type="molecule type" value="Genomic_DNA"/>
</dbReference>
<evidence type="ECO:0000313" key="9">
    <source>
        <dbReference type="EMBL" id="MDK2562923.1"/>
    </source>
</evidence>
<keyword evidence="3" id="KW-0378">Hydrolase</keyword>
<dbReference type="InterPro" id="IPR038726">
    <property type="entry name" value="PDDEXK_AddAB-type"/>
</dbReference>
<reference evidence="9 10" key="1">
    <citation type="submission" date="2023-05" db="EMBL/GenBank/DDBJ databases">
        <title>Rombocin, a short stable natural nisin variant, displays selective antimicrobial activity against Listeria monocytogenes and employs dual mode of action to kill target bacterial strains.</title>
        <authorList>
            <person name="Wambui J."/>
            <person name="Stephan R."/>
            <person name="Kuipers O.P."/>
        </authorList>
    </citation>
    <scope>NUCLEOTIDE SEQUENCE [LARGE SCALE GENOMIC DNA]</scope>
    <source>
        <strain evidence="9 10">RC002</strain>
    </source>
</reference>
<keyword evidence="1" id="KW-0547">Nucleotide-binding</keyword>
<evidence type="ECO:0000256" key="5">
    <source>
        <dbReference type="ARBA" id="ARBA00022840"/>
    </source>
</evidence>
<feature type="domain" description="PD-(D/E)XK endonuclease-like" evidence="8">
    <location>
        <begin position="10"/>
        <end position="68"/>
    </location>
</feature>
<evidence type="ECO:0000256" key="1">
    <source>
        <dbReference type="ARBA" id="ARBA00022741"/>
    </source>
</evidence>
<keyword evidence="5" id="KW-0067">ATP-binding</keyword>
<protein>
    <submittedName>
        <fullName evidence="9">PD-(D/E)XK nuclease family protein</fullName>
    </submittedName>
</protein>
<gene>
    <name evidence="9" type="ORF">QOZ84_05130</name>
</gene>
<proteinExistence type="predicted"/>
<dbReference type="RefSeq" id="WP_284131870.1">
    <property type="nucleotide sequence ID" value="NZ_JASKYM010000001.1"/>
</dbReference>
<dbReference type="Gene3D" id="3.90.320.10">
    <property type="match status" value="1"/>
</dbReference>
<evidence type="ECO:0000256" key="4">
    <source>
        <dbReference type="ARBA" id="ARBA00022806"/>
    </source>
</evidence>
<sequence length="259" mass="31465">MNKKLNHFRYSQNSINTYKSCPFKFKYKYIDKINWKHDDIQSREYYESLKSGSEFHLLCERYFSNIPLGVNDNTKHDFVRWIEKIKDLIPISSEYTYLPEYEVRLNLNKSIIQAKYDLVIIKENEIEIWDWKTENKKVDYKNAENRMQTIVYMLLAKEVIPKLFDINIDTKNIKMKYYQPEFDTDCVSISYSDEKHNINKKNIISYIDKIQNTKYSEEQETYKYDLIKNKNHCQFCEFNKLCNGLDLDYSIFEEEVYGR</sequence>
<name>A0ABT7E7K9_9FIRM</name>
<comment type="caution">
    <text evidence="9">The sequence shown here is derived from an EMBL/GenBank/DDBJ whole genome shotgun (WGS) entry which is preliminary data.</text>
</comment>
<keyword evidence="2" id="KW-0227">DNA damage</keyword>
<feature type="domain" description="PD-(D/E)XK endonuclease-like" evidence="8">
    <location>
        <begin position="102"/>
        <end position="243"/>
    </location>
</feature>
<organism evidence="9 10">
    <name type="scientific">Romboutsia sedimentorum</name>
    <dbReference type="NCBI Taxonomy" id="1368474"/>
    <lineage>
        <taxon>Bacteria</taxon>
        <taxon>Bacillati</taxon>
        <taxon>Bacillota</taxon>
        <taxon>Clostridia</taxon>
        <taxon>Peptostreptococcales</taxon>
        <taxon>Peptostreptococcaceae</taxon>
        <taxon>Romboutsia</taxon>
    </lineage>
</organism>
<keyword evidence="6" id="KW-0238">DNA-binding</keyword>
<evidence type="ECO:0000256" key="7">
    <source>
        <dbReference type="ARBA" id="ARBA00023204"/>
    </source>
</evidence>